<organism evidence="2 3">
    <name type="scientific">Novosphingobium marinum</name>
    <dbReference type="NCBI Taxonomy" id="1514948"/>
    <lineage>
        <taxon>Bacteria</taxon>
        <taxon>Pseudomonadati</taxon>
        <taxon>Pseudomonadota</taxon>
        <taxon>Alphaproteobacteria</taxon>
        <taxon>Sphingomonadales</taxon>
        <taxon>Sphingomonadaceae</taxon>
        <taxon>Novosphingobium</taxon>
    </lineage>
</organism>
<gene>
    <name evidence="2" type="ORF">FHS75_002389</name>
</gene>
<dbReference type="EMBL" id="JACBZF010000004">
    <property type="protein sequence ID" value="NYH96057.1"/>
    <property type="molecule type" value="Genomic_DNA"/>
</dbReference>
<sequence length="107" mass="11721">MRAQDDKLTPWVAMLGPPTLWFVHFGFVYASASLEMVFTERATLLSRLVIAGGTLLFLAVIGWLGWKAPRFAPVAGKVREFWIGVTRITAAVSAIAVVYQAMPALLV</sequence>
<name>A0A7Y9XWX0_9SPHN</name>
<proteinExistence type="predicted"/>
<reference evidence="2 3" key="1">
    <citation type="submission" date="2020-07" db="EMBL/GenBank/DDBJ databases">
        <title>Genomic Encyclopedia of Type Strains, Phase IV (KMG-IV): sequencing the most valuable type-strain genomes for metagenomic binning, comparative biology and taxonomic classification.</title>
        <authorList>
            <person name="Goeker M."/>
        </authorList>
    </citation>
    <scope>NUCLEOTIDE SEQUENCE [LARGE SCALE GENOMIC DNA]</scope>
    <source>
        <strain evidence="2 3">DSM 29043</strain>
    </source>
</reference>
<evidence type="ECO:0000313" key="3">
    <source>
        <dbReference type="Proteomes" id="UP000522081"/>
    </source>
</evidence>
<feature type="transmembrane region" description="Helical" evidence="1">
    <location>
        <begin position="20"/>
        <end position="38"/>
    </location>
</feature>
<keyword evidence="3" id="KW-1185">Reference proteome</keyword>
<evidence type="ECO:0000313" key="2">
    <source>
        <dbReference type="EMBL" id="NYH96057.1"/>
    </source>
</evidence>
<feature type="transmembrane region" description="Helical" evidence="1">
    <location>
        <begin position="81"/>
        <end position="102"/>
    </location>
</feature>
<accession>A0A7Y9XWX0</accession>
<dbReference type="RefSeq" id="WP_179407905.1">
    <property type="nucleotide sequence ID" value="NZ_BMGF01000004.1"/>
</dbReference>
<keyword evidence="1" id="KW-0812">Transmembrane</keyword>
<comment type="caution">
    <text evidence="2">The sequence shown here is derived from an EMBL/GenBank/DDBJ whole genome shotgun (WGS) entry which is preliminary data.</text>
</comment>
<dbReference type="AlphaFoldDB" id="A0A7Y9XWX0"/>
<keyword evidence="1" id="KW-1133">Transmembrane helix</keyword>
<keyword evidence="1" id="KW-0472">Membrane</keyword>
<dbReference type="Proteomes" id="UP000522081">
    <property type="component" value="Unassembled WGS sequence"/>
</dbReference>
<protein>
    <submittedName>
        <fullName evidence="2">Uncharacterized protein</fullName>
    </submittedName>
</protein>
<evidence type="ECO:0000256" key="1">
    <source>
        <dbReference type="SAM" id="Phobius"/>
    </source>
</evidence>
<feature type="transmembrane region" description="Helical" evidence="1">
    <location>
        <begin position="45"/>
        <end position="66"/>
    </location>
</feature>